<proteinExistence type="predicted"/>
<name>A0A1R0KM03_9PSEU</name>
<dbReference type="OrthoDB" id="919086at2"/>
<feature type="transmembrane region" description="Helical" evidence="1">
    <location>
        <begin position="232"/>
        <end position="253"/>
    </location>
</feature>
<evidence type="ECO:0000313" key="3">
    <source>
        <dbReference type="Proteomes" id="UP000187486"/>
    </source>
</evidence>
<keyword evidence="3" id="KW-1185">Reference proteome</keyword>
<keyword evidence="1" id="KW-0472">Membrane</keyword>
<comment type="caution">
    <text evidence="2">The sequence shown here is derived from an EMBL/GenBank/DDBJ whole genome shotgun (WGS) entry which is preliminary data.</text>
</comment>
<accession>A0A1R0KM03</accession>
<keyword evidence="1" id="KW-0812">Transmembrane</keyword>
<reference evidence="2 3" key="1">
    <citation type="submission" date="2016-01" db="EMBL/GenBank/DDBJ databases">
        <title>Amycolatopsis coloradensis genome sequencing and assembly.</title>
        <authorList>
            <person name="Mayilraj S."/>
        </authorList>
    </citation>
    <scope>NUCLEOTIDE SEQUENCE [LARGE SCALE GENOMIC DNA]</scope>
    <source>
        <strain evidence="2 3">DSM 44225</strain>
    </source>
</reference>
<dbReference type="STRING" id="76021.BS329_27970"/>
<feature type="transmembrane region" description="Helical" evidence="1">
    <location>
        <begin position="104"/>
        <end position="127"/>
    </location>
</feature>
<feature type="transmembrane region" description="Helical" evidence="1">
    <location>
        <begin position="273"/>
        <end position="295"/>
    </location>
</feature>
<keyword evidence="1" id="KW-1133">Transmembrane helix</keyword>
<feature type="transmembrane region" description="Helical" evidence="1">
    <location>
        <begin position="336"/>
        <end position="358"/>
    </location>
</feature>
<dbReference type="Proteomes" id="UP000187486">
    <property type="component" value="Unassembled WGS sequence"/>
</dbReference>
<organism evidence="2 3">
    <name type="scientific">Amycolatopsis coloradensis</name>
    <dbReference type="NCBI Taxonomy" id="76021"/>
    <lineage>
        <taxon>Bacteria</taxon>
        <taxon>Bacillati</taxon>
        <taxon>Actinomycetota</taxon>
        <taxon>Actinomycetes</taxon>
        <taxon>Pseudonocardiales</taxon>
        <taxon>Pseudonocardiaceae</taxon>
        <taxon>Amycolatopsis</taxon>
    </lineage>
</organism>
<dbReference type="AlphaFoldDB" id="A0A1R0KM03"/>
<feature type="transmembrane region" description="Helical" evidence="1">
    <location>
        <begin position="60"/>
        <end position="83"/>
    </location>
</feature>
<protein>
    <submittedName>
        <fullName evidence="2">Uncharacterized protein</fullName>
    </submittedName>
</protein>
<feature type="transmembrane region" description="Helical" evidence="1">
    <location>
        <begin position="147"/>
        <end position="167"/>
    </location>
</feature>
<feature type="transmembrane region" description="Helical" evidence="1">
    <location>
        <begin position="307"/>
        <end position="324"/>
    </location>
</feature>
<dbReference type="RefSeq" id="WP_076164199.1">
    <property type="nucleotide sequence ID" value="NZ_JBEZVB010000019.1"/>
</dbReference>
<dbReference type="EMBL" id="MQUQ01000015">
    <property type="protein sequence ID" value="OLZ47710.1"/>
    <property type="molecule type" value="Genomic_DNA"/>
</dbReference>
<feature type="transmembrane region" description="Helical" evidence="1">
    <location>
        <begin position="174"/>
        <end position="193"/>
    </location>
</feature>
<gene>
    <name evidence="2" type="ORF">BS329_27970</name>
</gene>
<evidence type="ECO:0000313" key="2">
    <source>
        <dbReference type="EMBL" id="OLZ47710.1"/>
    </source>
</evidence>
<feature type="transmembrane region" description="Helical" evidence="1">
    <location>
        <begin position="205"/>
        <end position="225"/>
    </location>
</feature>
<sequence length="377" mass="39068">MDLTAGGARVASVARSERTGLIPASTVLAGSVISLVGLTWDIQWHGDVGPDTFFTMPHLFLYSGSAISGLASLVVVLMTTAARRAGRQADARVGGRAINVFGKVFAAPAGYLVTGTGAAMFLLYGLWDQWWHGLYGFDAVIDSPPHIGLLLSITLSIIGTVMVFAAAREHRWGALGVVGTLGVLIAFSMVTVLGLEQIDVDGLDVVSVGIALLSVLLVSAGAGFWKRPGGAVRVAAALAVIQAITWWFSPWAAEAYASAVGLPMRDYIDGVPAMPSMMPMALLPIAVVLEAVYLLSRRGWSAGRVSVLAGGIGGFLVGASMPIQNTVVHGGGSVDWTVVFATAAVGTVLGLLGGFAGWRFGGMLRLLAPAKEDNAHA</sequence>
<feature type="transmembrane region" description="Helical" evidence="1">
    <location>
        <begin position="21"/>
        <end position="40"/>
    </location>
</feature>
<evidence type="ECO:0000256" key="1">
    <source>
        <dbReference type="SAM" id="Phobius"/>
    </source>
</evidence>